<evidence type="ECO:0000313" key="2">
    <source>
        <dbReference type="EMBL" id="KAJ8907724.1"/>
    </source>
</evidence>
<keyword evidence="1" id="KW-0732">Signal</keyword>
<gene>
    <name evidence="2" type="ORF">NDN08_007830</name>
</gene>
<dbReference type="AlphaFoldDB" id="A0AAV8UYZ9"/>
<proteinExistence type="predicted"/>
<feature type="signal peptide" evidence="1">
    <location>
        <begin position="1"/>
        <end position="19"/>
    </location>
</feature>
<name>A0AAV8UYZ9_9RHOD</name>
<dbReference type="Proteomes" id="UP001157974">
    <property type="component" value="Unassembled WGS sequence"/>
</dbReference>
<comment type="caution">
    <text evidence="2">The sequence shown here is derived from an EMBL/GenBank/DDBJ whole genome shotgun (WGS) entry which is preliminary data.</text>
</comment>
<feature type="chain" id="PRO_5043608663" evidence="1">
    <location>
        <begin position="20"/>
        <end position="342"/>
    </location>
</feature>
<sequence>MKVAFAFVLISLMGSLVQCKQNVFVVHTNGTITAYAGSKIRDGARPMQIVNPRDGHSYMSIMHFGKYAYTWEVSAAAGIVRRWDIDSEGRIHKTHFTIRTSSGPVDVLAPADALVTDRIVIFDRAANSEIVDEAFVSVVHHETLRSINVIPGRDYLKPDSVVLTSKYLYIAWGPYPRLEEYGTLFRLYDPSDDYDSVVLETTEKYNTSFLTSKTNEDIYAMTGPHAIKLKRLNPDTLAEVASTDSYCPYYDPAYLLLAEDRDGDVNLYEVCDELHTYDLSFNDVLLKCESSPAGANFLVASDNKLFSSGDELTRYRVQSNGCPTVYLQAPGDFQGMLAVILY</sequence>
<reference evidence="2 3" key="1">
    <citation type="journal article" date="2023" name="Nat. Commun.">
        <title>Origin of minicircular mitochondrial genomes in red algae.</title>
        <authorList>
            <person name="Lee Y."/>
            <person name="Cho C.H."/>
            <person name="Lee Y.M."/>
            <person name="Park S.I."/>
            <person name="Yang J.H."/>
            <person name="West J.A."/>
            <person name="Bhattacharya D."/>
            <person name="Yoon H.S."/>
        </authorList>
    </citation>
    <scope>NUCLEOTIDE SEQUENCE [LARGE SCALE GENOMIC DNA]</scope>
    <source>
        <strain evidence="2 3">CCMP1338</strain>
        <tissue evidence="2">Whole cell</tissue>
    </source>
</reference>
<dbReference type="EMBL" id="JAMWBK010000002">
    <property type="protein sequence ID" value="KAJ8907724.1"/>
    <property type="molecule type" value="Genomic_DNA"/>
</dbReference>
<evidence type="ECO:0000256" key="1">
    <source>
        <dbReference type="SAM" id="SignalP"/>
    </source>
</evidence>
<protein>
    <submittedName>
        <fullName evidence="2">Uncharacterized protein</fullName>
    </submittedName>
</protein>
<keyword evidence="3" id="KW-1185">Reference proteome</keyword>
<accession>A0AAV8UYZ9</accession>
<organism evidence="2 3">
    <name type="scientific">Rhodosorus marinus</name>
    <dbReference type="NCBI Taxonomy" id="101924"/>
    <lineage>
        <taxon>Eukaryota</taxon>
        <taxon>Rhodophyta</taxon>
        <taxon>Stylonematophyceae</taxon>
        <taxon>Stylonematales</taxon>
        <taxon>Stylonemataceae</taxon>
        <taxon>Rhodosorus</taxon>
    </lineage>
</organism>
<evidence type="ECO:0000313" key="3">
    <source>
        <dbReference type="Proteomes" id="UP001157974"/>
    </source>
</evidence>